<dbReference type="AlphaFoldDB" id="A0A5A7R199"/>
<feature type="domain" description="Pectinesterase inhibitor" evidence="14">
    <location>
        <begin position="24"/>
        <end position="170"/>
    </location>
</feature>
<proteinExistence type="inferred from homology"/>
<evidence type="ECO:0000256" key="1">
    <source>
        <dbReference type="ARBA" id="ARBA00004191"/>
    </source>
</evidence>
<evidence type="ECO:0000313" key="16">
    <source>
        <dbReference type="Proteomes" id="UP000325081"/>
    </source>
</evidence>
<evidence type="ECO:0000256" key="7">
    <source>
        <dbReference type="ARBA" id="ARBA00022525"/>
    </source>
</evidence>
<dbReference type="OrthoDB" id="2019149at2759"/>
<keyword evidence="7 13" id="KW-0964">Secreted</keyword>
<keyword evidence="8 13" id="KW-0378">Hydrolase</keyword>
<dbReference type="GO" id="GO:0042545">
    <property type="term" value="P:cell wall modification"/>
    <property type="evidence" value="ECO:0007669"/>
    <property type="project" value="UniProtKB-UniRule"/>
</dbReference>
<dbReference type="CDD" id="cd15798">
    <property type="entry name" value="PMEI-like_3"/>
    <property type="match status" value="1"/>
</dbReference>
<evidence type="ECO:0000256" key="11">
    <source>
        <dbReference type="ARBA" id="ARBA00047928"/>
    </source>
</evidence>
<comment type="subcellular location">
    <subcellularLocation>
        <location evidence="1 13">Secreted</location>
        <location evidence="1 13">Cell wall</location>
    </subcellularLocation>
</comment>
<keyword evidence="6 13" id="KW-0134">Cell wall</keyword>
<evidence type="ECO:0000256" key="3">
    <source>
        <dbReference type="ARBA" id="ARBA00006027"/>
    </source>
</evidence>
<dbReference type="Gene3D" id="2.160.20.10">
    <property type="entry name" value="Single-stranded right-handed beta-helix, Pectin lyase-like"/>
    <property type="match status" value="1"/>
</dbReference>
<keyword evidence="10 13" id="KW-0961">Cell wall biogenesis/degradation</keyword>
<dbReference type="InterPro" id="IPR012334">
    <property type="entry name" value="Pectin_lyas_fold"/>
</dbReference>
<comment type="pathway">
    <text evidence="2 13">Glycan metabolism; pectin degradation; 2-dehydro-3-deoxy-D-gluconate from pectin: step 1/5.</text>
</comment>
<dbReference type="FunFam" id="2.160.20.10:FF:000001">
    <property type="entry name" value="Pectinesterase"/>
    <property type="match status" value="1"/>
</dbReference>
<feature type="chain" id="PRO_5023159620" description="Pectinesterase" evidence="13">
    <location>
        <begin position="24"/>
        <end position="534"/>
    </location>
</feature>
<feature type="active site" evidence="12">
    <location>
        <position position="381"/>
    </location>
</feature>
<evidence type="ECO:0000256" key="8">
    <source>
        <dbReference type="ARBA" id="ARBA00022801"/>
    </source>
</evidence>
<dbReference type="InterPro" id="IPR006501">
    <property type="entry name" value="Pectinesterase_inhib_dom"/>
</dbReference>
<evidence type="ECO:0000313" key="15">
    <source>
        <dbReference type="EMBL" id="GER50497.1"/>
    </source>
</evidence>
<comment type="similarity">
    <text evidence="3">In the N-terminal section; belongs to the PMEI family.</text>
</comment>
<evidence type="ECO:0000256" key="5">
    <source>
        <dbReference type="ARBA" id="ARBA00013229"/>
    </source>
</evidence>
<evidence type="ECO:0000256" key="4">
    <source>
        <dbReference type="ARBA" id="ARBA00007786"/>
    </source>
</evidence>
<dbReference type="EC" id="3.1.1.11" evidence="5 13"/>
<comment type="function">
    <text evidence="13">Acts in the modification of cell walls via demethylesterification of cell wall pectin.</text>
</comment>
<evidence type="ECO:0000256" key="6">
    <source>
        <dbReference type="ARBA" id="ARBA00022512"/>
    </source>
</evidence>
<organism evidence="15 16">
    <name type="scientific">Striga asiatica</name>
    <name type="common">Asiatic witchweed</name>
    <name type="synonym">Buchnera asiatica</name>
    <dbReference type="NCBI Taxonomy" id="4170"/>
    <lineage>
        <taxon>Eukaryota</taxon>
        <taxon>Viridiplantae</taxon>
        <taxon>Streptophyta</taxon>
        <taxon>Embryophyta</taxon>
        <taxon>Tracheophyta</taxon>
        <taxon>Spermatophyta</taxon>
        <taxon>Magnoliopsida</taxon>
        <taxon>eudicotyledons</taxon>
        <taxon>Gunneridae</taxon>
        <taxon>Pentapetalae</taxon>
        <taxon>asterids</taxon>
        <taxon>lamiids</taxon>
        <taxon>Lamiales</taxon>
        <taxon>Orobanchaceae</taxon>
        <taxon>Buchnereae</taxon>
        <taxon>Striga</taxon>
    </lineage>
</organism>
<dbReference type="GO" id="GO:0030599">
    <property type="term" value="F:pectinesterase activity"/>
    <property type="evidence" value="ECO:0007669"/>
    <property type="project" value="UniProtKB-UniRule"/>
</dbReference>
<dbReference type="UniPathway" id="UPA00545">
    <property type="reaction ID" value="UER00823"/>
</dbReference>
<dbReference type="InterPro" id="IPR035513">
    <property type="entry name" value="Invertase/methylesterase_inhib"/>
</dbReference>
<dbReference type="Gene3D" id="1.20.140.40">
    <property type="entry name" value="Invertase/pectin methylesterase inhibitor family protein"/>
    <property type="match status" value="1"/>
</dbReference>
<accession>A0A5A7R199</accession>
<sequence>MDNQISLLPFILILLTHLGYTNCATHTPIICNQTPYPELCASLVSSSPQTTSLTENLPDFHDKSLRITLFEAQNAYKLISDMDISSLDELAKSALADCLELYEDSIYQLNQSITSKNDPNALADAQTWLSAAIANEQTCQNGFLDFNLPKDHLPFMQTNFSKFLSNSLAINNAMSLSSSSSSTFSLDKIKQNKNRRLLSVVKYTNDNDFPEWVSAGDRKLLQSPGPTIKADVVVAQDGSGDYKTISEALATSAKRMGSRRFVIYVKKGVYKENVVVKRTMKNLMLIGDGIEATVVTGSSNVEDGSTTFRSATFAVSGGGFIARGITFENTAGPSKHQAVAFRSGSDLSVLYMCSFKGYQDTLYVYSQRQFYRACDIYGTIDFIFGDATVVIQNSNIYIKISSSQWNTVTAQGRKDPHENTGIVVHNSRVVTSGLKTYLGRPWQRYSRTVFIKCEMDGGVDPAGWLEWNGDFALDTLYYGEYNNMGAGAGTGGRVRWAGFHVISSLEEAGKFSVGSFLGGGSWIPATGVPFTSGV</sequence>
<gene>
    <name evidence="15" type="ORF">STAS_27806</name>
</gene>
<dbReference type="PROSITE" id="PS00503">
    <property type="entry name" value="PECTINESTERASE_2"/>
    <property type="match status" value="1"/>
</dbReference>
<feature type="signal peptide" evidence="13">
    <location>
        <begin position="1"/>
        <end position="23"/>
    </location>
</feature>
<comment type="caution">
    <text evidence="15">The sequence shown here is derived from an EMBL/GenBank/DDBJ whole genome shotgun (WGS) entry which is preliminary data.</text>
</comment>
<evidence type="ECO:0000256" key="13">
    <source>
        <dbReference type="RuleBase" id="RU000589"/>
    </source>
</evidence>
<dbReference type="SUPFAM" id="SSF51126">
    <property type="entry name" value="Pectin lyase-like"/>
    <property type="match status" value="1"/>
</dbReference>
<dbReference type="NCBIfam" id="TIGR01614">
    <property type="entry name" value="PME_inhib"/>
    <property type="match status" value="1"/>
</dbReference>
<comment type="catalytic activity">
    <reaction evidence="11 13">
        <text>[(1-&gt;4)-alpha-D-galacturonosyl methyl ester](n) + n H2O = [(1-&gt;4)-alpha-D-galacturonosyl](n) + n methanol + n H(+)</text>
        <dbReference type="Rhea" id="RHEA:22380"/>
        <dbReference type="Rhea" id="RHEA-COMP:14570"/>
        <dbReference type="Rhea" id="RHEA-COMP:14573"/>
        <dbReference type="ChEBI" id="CHEBI:15377"/>
        <dbReference type="ChEBI" id="CHEBI:15378"/>
        <dbReference type="ChEBI" id="CHEBI:17790"/>
        <dbReference type="ChEBI" id="CHEBI:140522"/>
        <dbReference type="ChEBI" id="CHEBI:140523"/>
        <dbReference type="EC" id="3.1.1.11"/>
    </reaction>
</comment>
<dbReference type="Pfam" id="PF04043">
    <property type="entry name" value="PMEI"/>
    <property type="match status" value="1"/>
</dbReference>
<dbReference type="GO" id="GO:0004857">
    <property type="term" value="F:enzyme inhibitor activity"/>
    <property type="evidence" value="ECO:0007669"/>
    <property type="project" value="InterPro"/>
</dbReference>
<dbReference type="Pfam" id="PF01095">
    <property type="entry name" value="Pectinesterase"/>
    <property type="match status" value="1"/>
</dbReference>
<dbReference type="GO" id="GO:0045490">
    <property type="term" value="P:pectin catabolic process"/>
    <property type="evidence" value="ECO:0007669"/>
    <property type="project" value="UniProtKB-UniRule"/>
</dbReference>
<comment type="similarity">
    <text evidence="4">In the C-terminal section; belongs to the pectinesterase family.</text>
</comment>
<dbReference type="SMART" id="SM00856">
    <property type="entry name" value="PMEI"/>
    <property type="match status" value="1"/>
</dbReference>
<evidence type="ECO:0000256" key="9">
    <source>
        <dbReference type="ARBA" id="ARBA00023085"/>
    </source>
</evidence>
<keyword evidence="13" id="KW-0732">Signal</keyword>
<evidence type="ECO:0000256" key="2">
    <source>
        <dbReference type="ARBA" id="ARBA00005184"/>
    </source>
</evidence>
<evidence type="ECO:0000256" key="10">
    <source>
        <dbReference type="ARBA" id="ARBA00023316"/>
    </source>
</evidence>
<dbReference type="InterPro" id="IPR018040">
    <property type="entry name" value="Pectinesterase_Tyr_AS"/>
</dbReference>
<dbReference type="InterPro" id="IPR011050">
    <property type="entry name" value="Pectin_lyase_fold/virulence"/>
</dbReference>
<keyword evidence="9 13" id="KW-0063">Aspartyl esterase</keyword>
<dbReference type="PROSITE" id="PS00800">
    <property type="entry name" value="PECTINESTERASE_1"/>
    <property type="match status" value="1"/>
</dbReference>
<dbReference type="Proteomes" id="UP000325081">
    <property type="component" value="Unassembled WGS sequence"/>
</dbReference>
<dbReference type="InterPro" id="IPR033131">
    <property type="entry name" value="Pectinesterase_Asp_AS"/>
</dbReference>
<dbReference type="SUPFAM" id="SSF101148">
    <property type="entry name" value="Plant invertase/pectin methylesterase inhibitor"/>
    <property type="match status" value="1"/>
</dbReference>
<evidence type="ECO:0000259" key="14">
    <source>
        <dbReference type="SMART" id="SM00856"/>
    </source>
</evidence>
<protein>
    <recommendedName>
        <fullName evidence="5 13">Pectinesterase</fullName>
        <ecNumber evidence="5 13">3.1.1.11</ecNumber>
    </recommendedName>
</protein>
<keyword evidence="16" id="KW-1185">Reference proteome</keyword>
<evidence type="ECO:0000256" key="12">
    <source>
        <dbReference type="PROSITE-ProRule" id="PRU10040"/>
    </source>
</evidence>
<dbReference type="InterPro" id="IPR000070">
    <property type="entry name" value="Pectinesterase_cat"/>
</dbReference>
<dbReference type="EMBL" id="BKCP01009292">
    <property type="protein sequence ID" value="GER50497.1"/>
    <property type="molecule type" value="Genomic_DNA"/>
</dbReference>
<name>A0A5A7R199_STRAF</name>
<dbReference type="PANTHER" id="PTHR31707">
    <property type="entry name" value="PECTINESTERASE"/>
    <property type="match status" value="1"/>
</dbReference>
<reference evidence="16" key="1">
    <citation type="journal article" date="2019" name="Curr. Biol.">
        <title>Genome Sequence of Striga asiatica Provides Insight into the Evolution of Plant Parasitism.</title>
        <authorList>
            <person name="Yoshida S."/>
            <person name="Kim S."/>
            <person name="Wafula E.K."/>
            <person name="Tanskanen J."/>
            <person name="Kim Y.M."/>
            <person name="Honaas L."/>
            <person name="Yang Z."/>
            <person name="Spallek T."/>
            <person name="Conn C.E."/>
            <person name="Ichihashi Y."/>
            <person name="Cheong K."/>
            <person name="Cui S."/>
            <person name="Der J.P."/>
            <person name="Gundlach H."/>
            <person name="Jiao Y."/>
            <person name="Hori C."/>
            <person name="Ishida J.K."/>
            <person name="Kasahara H."/>
            <person name="Kiba T."/>
            <person name="Kim M.S."/>
            <person name="Koo N."/>
            <person name="Laohavisit A."/>
            <person name="Lee Y.H."/>
            <person name="Lumba S."/>
            <person name="McCourt P."/>
            <person name="Mortimer J.C."/>
            <person name="Mutuku J.M."/>
            <person name="Nomura T."/>
            <person name="Sasaki-Sekimoto Y."/>
            <person name="Seto Y."/>
            <person name="Wang Y."/>
            <person name="Wakatake T."/>
            <person name="Sakakibara H."/>
            <person name="Demura T."/>
            <person name="Yamaguchi S."/>
            <person name="Yoneyama K."/>
            <person name="Manabe R.I."/>
            <person name="Nelson D.C."/>
            <person name="Schulman A.H."/>
            <person name="Timko M.P."/>
            <person name="dePamphilis C.W."/>
            <person name="Choi D."/>
            <person name="Shirasu K."/>
        </authorList>
    </citation>
    <scope>NUCLEOTIDE SEQUENCE [LARGE SCALE GENOMIC DNA]</scope>
    <source>
        <strain evidence="16">cv. UVA1</strain>
    </source>
</reference>